<protein>
    <submittedName>
        <fullName evidence="2">Uncharacterized protein</fullName>
    </submittedName>
</protein>
<gene>
    <name evidence="2" type="ORF">HMPREF0501_00066</name>
</gene>
<proteinExistence type="predicted"/>
<organism evidence="2 3">
    <name type="scientific">Limosilactobacillus coleohominis 101-4-CHN</name>
    <dbReference type="NCBI Taxonomy" id="575594"/>
    <lineage>
        <taxon>Bacteria</taxon>
        <taxon>Bacillati</taxon>
        <taxon>Bacillota</taxon>
        <taxon>Bacilli</taxon>
        <taxon>Lactobacillales</taxon>
        <taxon>Lactobacillaceae</taxon>
        <taxon>Limosilactobacillus</taxon>
    </lineage>
</organism>
<evidence type="ECO:0000256" key="1">
    <source>
        <dbReference type="SAM" id="MobiDB-lite"/>
    </source>
</evidence>
<name>C7XTQ0_9LACO</name>
<keyword evidence="3" id="KW-1185">Reference proteome</keyword>
<evidence type="ECO:0000313" key="3">
    <source>
        <dbReference type="Proteomes" id="UP000003987"/>
    </source>
</evidence>
<feature type="compositionally biased region" description="Basic residues" evidence="1">
    <location>
        <begin position="24"/>
        <end position="34"/>
    </location>
</feature>
<dbReference type="HOGENOM" id="CLU_199620_2_0_9"/>
<reference evidence="2 3" key="1">
    <citation type="submission" date="2009-06" db="EMBL/GenBank/DDBJ databases">
        <title>The Genome Sequence of Lactobacillus coleohominis strain 101-4-CHN.</title>
        <authorList>
            <consortium name="The Broad Institute Genome Sequencing Platform"/>
            <person name="Ward D."/>
            <person name="Young S.K."/>
            <person name="Zeng Q."/>
            <person name="Koehrsen M."/>
            <person name="Alvarado L."/>
            <person name="Berlin A."/>
            <person name="Borenstein D."/>
            <person name="Chen Z."/>
            <person name="Engels R."/>
            <person name="Freedman E."/>
            <person name="Gellesch M."/>
            <person name="Goldberg J."/>
            <person name="Griggs A."/>
            <person name="Gujja S."/>
            <person name="Heiman D."/>
            <person name="Hepburn T."/>
            <person name="Howarth C."/>
            <person name="Jen D."/>
            <person name="Larson L."/>
            <person name="Lewis B."/>
            <person name="Mehta T."/>
            <person name="Park D."/>
            <person name="Pearson M."/>
            <person name="Roberts A."/>
            <person name="Saif S."/>
            <person name="Shea T."/>
            <person name="Shenoy N."/>
            <person name="Sisk P."/>
            <person name="Stolte C."/>
            <person name="Sykes S."/>
            <person name="Walk T."/>
            <person name="White J."/>
            <person name="Yandava C."/>
            <person name="Liu Y."/>
            <person name="Xu Q."/>
            <person name="Lander E."/>
            <person name="Nusbaum C."/>
            <person name="Galagan J."/>
            <person name="Birren B."/>
        </authorList>
    </citation>
    <scope>NUCLEOTIDE SEQUENCE [LARGE SCALE GENOMIC DNA]</scope>
    <source>
        <strain evidence="2 3">101-4-CHN</strain>
    </source>
</reference>
<dbReference type="NCBIfam" id="NF040897">
    <property type="entry name" value="SPJ_0845_Nterm"/>
    <property type="match status" value="1"/>
</dbReference>
<sequence length="45" mass="5272">MGLVTRRSDQLDKLFENFAIDPKKAKKTNPKTSKKQKDQKKQPKK</sequence>
<feature type="compositionally biased region" description="Basic and acidic residues" evidence="1">
    <location>
        <begin position="35"/>
        <end position="45"/>
    </location>
</feature>
<dbReference type="RefSeq" id="WP_006915802.1">
    <property type="nucleotide sequence ID" value="NZ_GG698802.1"/>
</dbReference>
<dbReference type="STRING" id="575594.HMPREF0501_00066"/>
<evidence type="ECO:0000313" key="2">
    <source>
        <dbReference type="EMBL" id="EEU30661.1"/>
    </source>
</evidence>
<dbReference type="InterPro" id="IPR047909">
    <property type="entry name" value="SPJ_0845-like_N"/>
</dbReference>
<feature type="region of interest" description="Disordered" evidence="1">
    <location>
        <begin position="15"/>
        <end position="45"/>
    </location>
</feature>
<dbReference type="EMBL" id="GG698802">
    <property type="protein sequence ID" value="EEU30661.1"/>
    <property type="molecule type" value="Genomic_DNA"/>
</dbReference>
<dbReference type="Proteomes" id="UP000003987">
    <property type="component" value="Unassembled WGS sequence"/>
</dbReference>
<dbReference type="AlphaFoldDB" id="C7XTQ0"/>
<accession>C7XTQ0</accession>